<dbReference type="RefSeq" id="WP_285065469.1">
    <property type="nucleotide sequence ID" value="NZ_JASOOE010000004.1"/>
</dbReference>
<keyword evidence="1" id="KW-1133">Transmembrane helix</keyword>
<proteinExistence type="predicted"/>
<dbReference type="EMBL" id="JASOOE010000004">
    <property type="protein sequence ID" value="MDK7186885.1"/>
    <property type="molecule type" value="Genomic_DNA"/>
</dbReference>
<dbReference type="Proteomes" id="UP001229251">
    <property type="component" value="Unassembled WGS sequence"/>
</dbReference>
<name>A0AAJ1Q5F6_9LACT</name>
<sequence>MLDDEKQQELDEFLEGARYLVSRYQRAGLEQGRLMGFSIGLPLGILIGMLLGLVIMFIYNLRFC</sequence>
<dbReference type="AlphaFoldDB" id="A0AAJ1Q5F6"/>
<keyword evidence="1" id="KW-0472">Membrane</keyword>
<reference evidence="2" key="1">
    <citation type="submission" date="2023-05" db="EMBL/GenBank/DDBJ databases">
        <title>Cataloging the Phylogenetic Diversity of Human Bladder Bacteria.</title>
        <authorList>
            <person name="Du J."/>
        </authorList>
    </citation>
    <scope>NUCLEOTIDE SEQUENCE</scope>
    <source>
        <strain evidence="2">UMB1231</strain>
    </source>
</reference>
<comment type="caution">
    <text evidence="2">The sequence shown here is derived from an EMBL/GenBank/DDBJ whole genome shotgun (WGS) entry which is preliminary data.</text>
</comment>
<evidence type="ECO:0000313" key="3">
    <source>
        <dbReference type="Proteomes" id="UP001229251"/>
    </source>
</evidence>
<keyword evidence="1" id="KW-0812">Transmembrane</keyword>
<accession>A0AAJ1Q5F6</accession>
<evidence type="ECO:0000256" key="1">
    <source>
        <dbReference type="SAM" id="Phobius"/>
    </source>
</evidence>
<protein>
    <submittedName>
        <fullName evidence="2">Uncharacterized protein</fullName>
    </submittedName>
</protein>
<organism evidence="2 3">
    <name type="scientific">Facklamia hominis</name>
    <dbReference type="NCBI Taxonomy" id="178214"/>
    <lineage>
        <taxon>Bacteria</taxon>
        <taxon>Bacillati</taxon>
        <taxon>Bacillota</taxon>
        <taxon>Bacilli</taxon>
        <taxon>Lactobacillales</taxon>
        <taxon>Aerococcaceae</taxon>
        <taxon>Facklamia</taxon>
    </lineage>
</organism>
<feature type="transmembrane region" description="Helical" evidence="1">
    <location>
        <begin position="39"/>
        <end position="61"/>
    </location>
</feature>
<evidence type="ECO:0000313" key="2">
    <source>
        <dbReference type="EMBL" id="MDK7186885.1"/>
    </source>
</evidence>
<gene>
    <name evidence="2" type="ORF">QP433_02715</name>
</gene>